<evidence type="ECO:0000313" key="2">
    <source>
        <dbReference type="Proteomes" id="UP000005239"/>
    </source>
</evidence>
<dbReference type="Proteomes" id="UP000005239">
    <property type="component" value="Unassembled WGS sequence"/>
</dbReference>
<keyword evidence="2" id="KW-1185">Reference proteome</keyword>
<dbReference type="EnsemblMetazoa" id="PPA01199.1">
    <property type="protein sequence ID" value="PPA01199.1"/>
    <property type="gene ID" value="WBGene00090753"/>
</dbReference>
<dbReference type="InterPro" id="IPR008999">
    <property type="entry name" value="Actin-crosslinking"/>
</dbReference>
<dbReference type="AlphaFoldDB" id="A0A2A6BUL0"/>
<dbReference type="Gene3D" id="2.80.10.50">
    <property type="match status" value="2"/>
</dbReference>
<reference evidence="2" key="1">
    <citation type="journal article" date="2008" name="Nat. Genet.">
        <title>The Pristionchus pacificus genome provides a unique perspective on nematode lifestyle and parasitism.</title>
        <authorList>
            <person name="Dieterich C."/>
            <person name="Clifton S.W."/>
            <person name="Schuster L.N."/>
            <person name="Chinwalla A."/>
            <person name="Delehaunty K."/>
            <person name="Dinkelacker I."/>
            <person name="Fulton L."/>
            <person name="Fulton R."/>
            <person name="Godfrey J."/>
            <person name="Minx P."/>
            <person name="Mitreva M."/>
            <person name="Roeseler W."/>
            <person name="Tian H."/>
            <person name="Witte H."/>
            <person name="Yang S.P."/>
            <person name="Wilson R.K."/>
            <person name="Sommer R.J."/>
        </authorList>
    </citation>
    <scope>NUCLEOTIDE SEQUENCE [LARGE SCALE GENOMIC DNA]</scope>
    <source>
        <strain evidence="2">PS312</strain>
    </source>
</reference>
<gene>
    <name evidence="1" type="primary">WBGene00090753</name>
</gene>
<protein>
    <submittedName>
        <fullName evidence="1">Uncharacterized protein</fullName>
    </submittedName>
</protein>
<dbReference type="InterPro" id="IPR052883">
    <property type="entry name" value="Hisactophilin"/>
</dbReference>
<dbReference type="GO" id="GO:0015629">
    <property type="term" value="C:actin cytoskeleton"/>
    <property type="evidence" value="ECO:0000318"/>
    <property type="project" value="GO_Central"/>
</dbReference>
<accession>A0A2A6BUL0</accession>
<dbReference type="PANTHER" id="PTHR33351">
    <property type="entry name" value="HISACTOPHILIN-1-RELATED"/>
    <property type="match status" value="1"/>
</dbReference>
<name>A0A2A6BUL0_PRIPA</name>
<dbReference type="GO" id="GO:0030041">
    <property type="term" value="P:actin filament polymerization"/>
    <property type="evidence" value="ECO:0000318"/>
    <property type="project" value="GO_Central"/>
</dbReference>
<dbReference type="CDD" id="cd00257">
    <property type="entry name" value="beta-trefoil_FSCN-like"/>
    <property type="match status" value="2"/>
</dbReference>
<dbReference type="SUPFAM" id="SSF50405">
    <property type="entry name" value="Actin-crosslinking proteins"/>
    <property type="match status" value="2"/>
</dbReference>
<accession>A0A8R1U3U4</accession>
<dbReference type="PANTHER" id="PTHR33351:SF1">
    <property type="entry name" value="IG-LIKE DOMAIN-CONTAINING PROTEIN-RELATED"/>
    <property type="match status" value="1"/>
</dbReference>
<dbReference type="GO" id="GO:0051015">
    <property type="term" value="F:actin filament binding"/>
    <property type="evidence" value="ECO:0000318"/>
    <property type="project" value="GO_Central"/>
</dbReference>
<reference evidence="1" key="2">
    <citation type="submission" date="2022-06" db="UniProtKB">
        <authorList>
            <consortium name="EnsemblMetazoa"/>
        </authorList>
    </citation>
    <scope>IDENTIFICATION</scope>
    <source>
        <strain evidence="1">PS312</strain>
    </source>
</reference>
<sequence length="313" mass="35590">MRLLLLLSLLGIVLLVRGSDPATSAQFSGRKLLKSADGSYLRGAFRGPNDNREWFVDLTSRRKHCTKWHVEDHNGRVALKSAYFKDMYLRSSDSGFVDLVNNREDPSIIWIPVKQDGGKWSLMSIRGSWLRFKPDGNVTQESTNAEGQFFLEDWYSLTFAMQLLMTLVFLALVTVQATCSLSAQITGWRTLKSVHGTYLYADWTGSEGAKEWYVHLTQERAVEAQWHIEDHGGQVSLMSAAYPGMYLHASPSGLVNVAKWSLDQAILWTPVKMEKDRWSLKSVYGNWLRMKPDGYVALQTDNNDEETNDIQLK</sequence>
<proteinExistence type="predicted"/>
<evidence type="ECO:0000313" key="1">
    <source>
        <dbReference type="EnsemblMetazoa" id="PPA01199.1"/>
    </source>
</evidence>
<organism evidence="1 2">
    <name type="scientific">Pristionchus pacificus</name>
    <name type="common">Parasitic nematode worm</name>
    <dbReference type="NCBI Taxonomy" id="54126"/>
    <lineage>
        <taxon>Eukaryota</taxon>
        <taxon>Metazoa</taxon>
        <taxon>Ecdysozoa</taxon>
        <taxon>Nematoda</taxon>
        <taxon>Chromadorea</taxon>
        <taxon>Rhabditida</taxon>
        <taxon>Rhabditina</taxon>
        <taxon>Diplogasteromorpha</taxon>
        <taxon>Diplogasteroidea</taxon>
        <taxon>Neodiplogasteridae</taxon>
        <taxon>Pristionchus</taxon>
    </lineage>
</organism>